<dbReference type="GO" id="GO:0016887">
    <property type="term" value="F:ATP hydrolysis activity"/>
    <property type="evidence" value="ECO:0007669"/>
    <property type="project" value="InterPro"/>
</dbReference>
<dbReference type="InterPro" id="IPR003439">
    <property type="entry name" value="ABC_transporter-like_ATP-bd"/>
</dbReference>
<keyword evidence="6" id="KW-0547">Nucleotide-binding</keyword>
<dbReference type="Gene3D" id="3.40.50.300">
    <property type="entry name" value="P-loop containing nucleotide triphosphate hydrolases"/>
    <property type="match status" value="1"/>
</dbReference>
<keyword evidence="7 13" id="KW-0067">ATP-binding</keyword>
<feature type="transmembrane region" description="Helical" evidence="10">
    <location>
        <begin position="263"/>
        <end position="289"/>
    </location>
</feature>
<evidence type="ECO:0000313" key="14">
    <source>
        <dbReference type="Proteomes" id="UP000054408"/>
    </source>
</evidence>
<accession>A0A0L0DLS5</accession>
<dbReference type="InterPro" id="IPR003593">
    <property type="entry name" value="AAA+_ATPase"/>
</dbReference>
<reference evidence="13 14" key="1">
    <citation type="submission" date="2010-05" db="EMBL/GenBank/DDBJ databases">
        <title>The Genome Sequence of Thecamonas trahens ATCC 50062.</title>
        <authorList>
            <consortium name="The Broad Institute Genome Sequencing Platform"/>
            <person name="Russ C."/>
            <person name="Cuomo C."/>
            <person name="Shea T."/>
            <person name="Young S.K."/>
            <person name="Zeng Q."/>
            <person name="Koehrsen M."/>
            <person name="Haas B."/>
            <person name="Borodovsky M."/>
            <person name="Guigo R."/>
            <person name="Alvarado L."/>
            <person name="Berlin A."/>
            <person name="Bochicchio J."/>
            <person name="Borenstein D."/>
            <person name="Chapman S."/>
            <person name="Chen Z."/>
            <person name="Freedman E."/>
            <person name="Gellesch M."/>
            <person name="Goldberg J."/>
            <person name="Griggs A."/>
            <person name="Gujja S."/>
            <person name="Heilman E."/>
            <person name="Heiman D."/>
            <person name="Hepburn T."/>
            <person name="Howarth C."/>
            <person name="Jen D."/>
            <person name="Larson L."/>
            <person name="Mehta T."/>
            <person name="Park D."/>
            <person name="Pearson M."/>
            <person name="Roberts A."/>
            <person name="Saif S."/>
            <person name="Shenoy N."/>
            <person name="Sisk P."/>
            <person name="Stolte C."/>
            <person name="Sykes S."/>
            <person name="Thomson T."/>
            <person name="Walk T."/>
            <person name="White J."/>
            <person name="Yandava C."/>
            <person name="Burger G."/>
            <person name="Gray M.W."/>
            <person name="Holland P.W.H."/>
            <person name="King N."/>
            <person name="Lang F.B.F."/>
            <person name="Roger A.J."/>
            <person name="Ruiz-Trillo I."/>
            <person name="Lander E."/>
            <person name="Nusbaum C."/>
        </authorList>
    </citation>
    <scope>NUCLEOTIDE SEQUENCE [LARGE SCALE GENOMIC DNA]</scope>
    <source>
        <strain evidence="13 14">ATCC 50062</strain>
    </source>
</reference>
<dbReference type="InterPro" id="IPR026082">
    <property type="entry name" value="ABCA"/>
</dbReference>
<keyword evidence="3" id="KW-0813">Transport</keyword>
<feature type="transmembrane region" description="Helical" evidence="10">
    <location>
        <begin position="152"/>
        <end position="171"/>
    </location>
</feature>
<feature type="domain" description="ABC transporter" evidence="12">
    <location>
        <begin position="522"/>
        <end position="756"/>
    </location>
</feature>
<dbReference type="OrthoDB" id="6512918at2759"/>
<feature type="transmembrane region" description="Helical" evidence="10">
    <location>
        <begin position="301"/>
        <end position="322"/>
    </location>
</feature>
<comment type="subcellular location">
    <subcellularLocation>
        <location evidence="1">Membrane</location>
        <topology evidence="1">Multi-pass membrane protein</topology>
    </subcellularLocation>
</comment>
<evidence type="ECO:0000256" key="3">
    <source>
        <dbReference type="ARBA" id="ARBA00022448"/>
    </source>
</evidence>
<feature type="chain" id="PRO_5005537629" evidence="11">
    <location>
        <begin position="17"/>
        <end position="850"/>
    </location>
</feature>
<protein>
    <submittedName>
        <fullName evidence="13">ATP-binding cassette transporter</fullName>
    </submittedName>
</protein>
<evidence type="ECO:0000256" key="11">
    <source>
        <dbReference type="SAM" id="SignalP"/>
    </source>
</evidence>
<evidence type="ECO:0000256" key="9">
    <source>
        <dbReference type="ARBA" id="ARBA00023136"/>
    </source>
</evidence>
<sequence length="850" mass="91025">MGLVLLLPTLLAALTAFSSPPPPPVPHYLAESLTYDWWASLSRRPFVFANGSSGGEIPFMEPRSSPADVDALLDAMYRAERAAAAATQSAGFVSKAHAADFAYSLPLGALELHNVSWATDTLSVAATLQFGPSMDLFAVVDGGARGMKMLGMLAEPLLAALNATFAIYPAYQTLPSTNDALAVPSWLLWSGTYAMYGQALSWMLPLFACMLVEERASSYLEYMRVYGLQATTYWTAYVAFSFAEYVPIMLLCLGLGIASGDPLFTYGLGGTLGISLLWGVTLVGLALVLSAVFSSTRMTGAVLYVAVFLAPAFEQAVQTQALTSDWPAYLLLVFPPAAFMRALFLWNQYMLVSNGMGYQTAASLGAMASASRLKSKLVLSLGMLAVEAVALMACGLYLNRVLPLRGGGIAKHWLFCCSRKSASGGPSHGELWGDDEASSPRRVHAALTSVLVREERNAAHAREARLAGLRAFADSARRQALGFGREVRSADGSHSSGGEPELGSAWVADPMWEPDLNGEPVIVAERLCKTYTSGRRAKHAVEDLTLNISGRVFGLLGPNGAGKTTLIKMLMGVLKPSSGVVLVGGHAVTDNPDAIAPLIGVCPQTCVLWPELTVVEHVRFFARLRGIPPHLLETHVASALAQVQLNAPQMRASRAATLSAGVQRRLTLAVALLGSPRILFLDEPTAGLDAGSRRALWDVLARIKNSRTLVLTTHSMETAERLCDTIGIMSRGRLICCGTPRELKDEFGSGYRLTLVTTNDAHAIAALRTFVRDLLPAANLVHAFGGRMVFSVPRLGVPLASIFRDVAAVQDELCILDWSLSRTTLEDTFIQIVNADELETAATATSPDRS</sequence>
<organism evidence="13 14">
    <name type="scientific">Thecamonas trahens ATCC 50062</name>
    <dbReference type="NCBI Taxonomy" id="461836"/>
    <lineage>
        <taxon>Eukaryota</taxon>
        <taxon>Apusozoa</taxon>
        <taxon>Apusomonadida</taxon>
        <taxon>Apusomonadidae</taxon>
        <taxon>Thecamonas</taxon>
    </lineage>
</organism>
<keyword evidence="4 10" id="KW-0812">Transmembrane</keyword>
<dbReference type="STRING" id="461836.A0A0L0DLS5"/>
<feature type="transmembrane region" description="Helical" evidence="10">
    <location>
        <begin position="377"/>
        <end position="398"/>
    </location>
</feature>
<evidence type="ECO:0000313" key="13">
    <source>
        <dbReference type="EMBL" id="KNC53269.1"/>
    </source>
</evidence>
<evidence type="ECO:0000256" key="6">
    <source>
        <dbReference type="ARBA" id="ARBA00022741"/>
    </source>
</evidence>
<dbReference type="eggNOG" id="KOG0059">
    <property type="taxonomic scope" value="Eukaryota"/>
</dbReference>
<dbReference type="PANTHER" id="PTHR19229:SF36">
    <property type="entry name" value="ATP-BINDING CASSETTE SUB-FAMILY A MEMBER 2"/>
    <property type="match status" value="1"/>
</dbReference>
<feature type="transmembrane region" description="Helical" evidence="10">
    <location>
        <begin position="233"/>
        <end position="257"/>
    </location>
</feature>
<dbReference type="GO" id="GO:0005524">
    <property type="term" value="F:ATP binding"/>
    <property type="evidence" value="ECO:0007669"/>
    <property type="project" value="UniProtKB-KW"/>
</dbReference>
<dbReference type="CDD" id="cd03263">
    <property type="entry name" value="ABC_subfamily_A"/>
    <property type="match status" value="1"/>
</dbReference>
<evidence type="ECO:0000256" key="8">
    <source>
        <dbReference type="ARBA" id="ARBA00022989"/>
    </source>
</evidence>
<name>A0A0L0DLS5_THETB</name>
<dbReference type="PROSITE" id="PS50893">
    <property type="entry name" value="ABC_TRANSPORTER_2"/>
    <property type="match status" value="1"/>
</dbReference>
<proteinExistence type="inferred from homology"/>
<dbReference type="GO" id="GO:0005319">
    <property type="term" value="F:lipid transporter activity"/>
    <property type="evidence" value="ECO:0007669"/>
    <property type="project" value="TreeGrafter"/>
</dbReference>
<dbReference type="Proteomes" id="UP000054408">
    <property type="component" value="Unassembled WGS sequence"/>
</dbReference>
<dbReference type="SUPFAM" id="SSF52540">
    <property type="entry name" value="P-loop containing nucleoside triphosphate hydrolases"/>
    <property type="match status" value="1"/>
</dbReference>
<feature type="transmembrane region" description="Helical" evidence="10">
    <location>
        <begin position="191"/>
        <end position="212"/>
    </location>
</feature>
<dbReference type="EMBL" id="GL349480">
    <property type="protein sequence ID" value="KNC53269.1"/>
    <property type="molecule type" value="Genomic_DNA"/>
</dbReference>
<evidence type="ECO:0000256" key="10">
    <source>
        <dbReference type="SAM" id="Phobius"/>
    </source>
</evidence>
<dbReference type="PANTHER" id="PTHR19229">
    <property type="entry name" value="ATP-BINDING CASSETTE TRANSPORTER SUBFAMILY A ABCA"/>
    <property type="match status" value="1"/>
</dbReference>
<feature type="transmembrane region" description="Helical" evidence="10">
    <location>
        <begin position="328"/>
        <end position="346"/>
    </location>
</feature>
<comment type="similarity">
    <text evidence="2">Belongs to the ABC transporter superfamily. ABCA family.</text>
</comment>
<dbReference type="SMART" id="SM00382">
    <property type="entry name" value="AAA"/>
    <property type="match status" value="1"/>
</dbReference>
<dbReference type="FunFam" id="3.40.50.300:FF:000335">
    <property type="entry name" value="ATP binding cassette subfamily A member 5"/>
    <property type="match status" value="1"/>
</dbReference>
<dbReference type="AlphaFoldDB" id="A0A0L0DLS5"/>
<dbReference type="GO" id="GO:0140359">
    <property type="term" value="F:ABC-type transporter activity"/>
    <property type="evidence" value="ECO:0007669"/>
    <property type="project" value="InterPro"/>
</dbReference>
<dbReference type="InterPro" id="IPR027417">
    <property type="entry name" value="P-loop_NTPase"/>
</dbReference>
<keyword evidence="11" id="KW-0732">Signal</keyword>
<evidence type="ECO:0000256" key="4">
    <source>
        <dbReference type="ARBA" id="ARBA00022692"/>
    </source>
</evidence>
<dbReference type="GO" id="GO:0016020">
    <property type="term" value="C:membrane"/>
    <property type="evidence" value="ECO:0007669"/>
    <property type="project" value="UniProtKB-SubCell"/>
</dbReference>
<dbReference type="RefSeq" id="XP_013754533.1">
    <property type="nucleotide sequence ID" value="XM_013899079.1"/>
</dbReference>
<keyword evidence="8 10" id="KW-1133">Transmembrane helix</keyword>
<gene>
    <name evidence="13" type="ORF">AMSG_08760</name>
</gene>
<keyword evidence="9 10" id="KW-0472">Membrane</keyword>
<feature type="signal peptide" evidence="11">
    <location>
        <begin position="1"/>
        <end position="16"/>
    </location>
</feature>
<evidence type="ECO:0000256" key="2">
    <source>
        <dbReference type="ARBA" id="ARBA00008869"/>
    </source>
</evidence>
<keyword evidence="5" id="KW-0677">Repeat</keyword>
<keyword evidence="14" id="KW-1185">Reference proteome</keyword>
<evidence type="ECO:0000256" key="1">
    <source>
        <dbReference type="ARBA" id="ARBA00004141"/>
    </source>
</evidence>
<dbReference type="Pfam" id="PF00005">
    <property type="entry name" value="ABC_tran"/>
    <property type="match status" value="1"/>
</dbReference>
<dbReference type="GeneID" id="25567377"/>
<evidence type="ECO:0000256" key="5">
    <source>
        <dbReference type="ARBA" id="ARBA00022737"/>
    </source>
</evidence>
<evidence type="ECO:0000256" key="7">
    <source>
        <dbReference type="ARBA" id="ARBA00022840"/>
    </source>
</evidence>
<evidence type="ECO:0000259" key="12">
    <source>
        <dbReference type="PROSITE" id="PS50893"/>
    </source>
</evidence>